<evidence type="ECO:0000256" key="2">
    <source>
        <dbReference type="ARBA" id="ARBA00023242"/>
    </source>
</evidence>
<evidence type="ECO:0000256" key="3">
    <source>
        <dbReference type="PROSITE-ProRule" id="PRU00267"/>
    </source>
</evidence>
<dbReference type="InterPro" id="IPR036910">
    <property type="entry name" value="HMG_box_dom_sf"/>
</dbReference>
<protein>
    <submittedName>
        <fullName evidence="6">High mobility group superfamily</fullName>
    </submittedName>
</protein>
<feature type="compositionally biased region" description="Basic residues" evidence="4">
    <location>
        <begin position="200"/>
        <end position="209"/>
    </location>
</feature>
<dbReference type="CDD" id="cd01389">
    <property type="entry name" value="HMG-box_ROX1-like"/>
    <property type="match status" value="1"/>
</dbReference>
<dbReference type="AlphaFoldDB" id="A0A9W9U998"/>
<feature type="region of interest" description="Disordered" evidence="4">
    <location>
        <begin position="1"/>
        <end position="20"/>
    </location>
</feature>
<evidence type="ECO:0000259" key="5">
    <source>
        <dbReference type="PROSITE" id="PS50118"/>
    </source>
</evidence>
<feature type="domain" description="HMG box" evidence="5">
    <location>
        <begin position="138"/>
        <end position="206"/>
    </location>
</feature>
<keyword evidence="1 3" id="KW-0238">DNA-binding</keyword>
<feature type="region of interest" description="Disordered" evidence="4">
    <location>
        <begin position="316"/>
        <end position="344"/>
    </location>
</feature>
<dbReference type="SUPFAM" id="SSF47095">
    <property type="entry name" value="HMG-box"/>
    <property type="match status" value="1"/>
</dbReference>
<reference evidence="6" key="1">
    <citation type="submission" date="2022-12" db="EMBL/GenBank/DDBJ databases">
        <authorList>
            <person name="Petersen C."/>
        </authorList>
    </citation>
    <scope>NUCLEOTIDE SEQUENCE</scope>
    <source>
        <strain evidence="6">IBT 21472</strain>
    </source>
</reference>
<dbReference type="InterPro" id="IPR009071">
    <property type="entry name" value="HMG_box_dom"/>
</dbReference>
<dbReference type="InterPro" id="IPR051356">
    <property type="entry name" value="SOX/SOX-like_TF"/>
</dbReference>
<dbReference type="GO" id="GO:0005634">
    <property type="term" value="C:nucleus"/>
    <property type="evidence" value="ECO:0007669"/>
    <property type="project" value="UniProtKB-UniRule"/>
</dbReference>
<dbReference type="Proteomes" id="UP001147746">
    <property type="component" value="Unassembled WGS sequence"/>
</dbReference>
<evidence type="ECO:0000256" key="1">
    <source>
        <dbReference type="ARBA" id="ARBA00023125"/>
    </source>
</evidence>
<proteinExistence type="predicted"/>
<evidence type="ECO:0000313" key="6">
    <source>
        <dbReference type="EMBL" id="KAJ5324483.1"/>
    </source>
</evidence>
<comment type="caution">
    <text evidence="6">The sequence shown here is derived from an EMBL/GenBank/DDBJ whole genome shotgun (WGS) entry which is preliminary data.</text>
</comment>
<organism evidence="6 7">
    <name type="scientific">Penicillium atrosanguineum</name>
    <dbReference type="NCBI Taxonomy" id="1132637"/>
    <lineage>
        <taxon>Eukaryota</taxon>
        <taxon>Fungi</taxon>
        <taxon>Dikarya</taxon>
        <taxon>Ascomycota</taxon>
        <taxon>Pezizomycotina</taxon>
        <taxon>Eurotiomycetes</taxon>
        <taxon>Eurotiomycetidae</taxon>
        <taxon>Eurotiales</taxon>
        <taxon>Aspergillaceae</taxon>
        <taxon>Penicillium</taxon>
    </lineage>
</organism>
<sequence>MATLREPPLSPPQSSGGELTPELAADLNRVCIPIYIPNGMEHVKMDEFGAGSSSMTYASSPSYFQPHGYPTPMPASTPLQMHMGHTVVHTPPPGVDDPIAPLSELTAHLTNVPLRDMDAWVHRSTEIRLQEKAEKGKVARPMNSFMLYRSAYAERSKRLLSQNNHQVVSSTAGKSWKMEPAHVRDKYEELARIEREAHSRAHPNYKFKPNKGPPTTTRRRGELTPSTSSASGPYDDTPSPFTNTWEDEYSMVPPIHCRTQSYEYALSSRASTPFGSPNSFMTHGGYFGSSWNTSHPGIASVQPHALNVGYAEDVQLRRGSPSSQDIQYGASNGLAGLPGGTHDELLQPQAAHSLPGHLADGHMDPQLLDYQSDALPIPVPSGQVYSASDFPPSDFTPWDEIQSVRSSPMQYPTSHMTDDYLPSMHHDPSLGTWMHQHGSF</sequence>
<dbReference type="SMART" id="SM00398">
    <property type="entry name" value="HMG"/>
    <property type="match status" value="1"/>
</dbReference>
<gene>
    <name evidence="6" type="ORF">N7476_003083</name>
</gene>
<accession>A0A9W9U998</accession>
<keyword evidence="2 3" id="KW-0539">Nucleus</keyword>
<keyword evidence="7" id="KW-1185">Reference proteome</keyword>
<feature type="compositionally biased region" description="Polar residues" evidence="4">
    <location>
        <begin position="320"/>
        <end position="330"/>
    </location>
</feature>
<feature type="DNA-binding region" description="HMG box" evidence="3">
    <location>
        <begin position="138"/>
        <end position="206"/>
    </location>
</feature>
<dbReference type="Gene3D" id="1.10.30.10">
    <property type="entry name" value="High mobility group box domain"/>
    <property type="match status" value="1"/>
</dbReference>
<evidence type="ECO:0000256" key="4">
    <source>
        <dbReference type="SAM" id="MobiDB-lite"/>
    </source>
</evidence>
<name>A0A9W9U998_9EURO</name>
<dbReference type="PROSITE" id="PS50118">
    <property type="entry name" value="HMG_BOX_2"/>
    <property type="match status" value="1"/>
</dbReference>
<dbReference type="EMBL" id="JAPZBO010000002">
    <property type="protein sequence ID" value="KAJ5324483.1"/>
    <property type="molecule type" value="Genomic_DNA"/>
</dbReference>
<evidence type="ECO:0000313" key="7">
    <source>
        <dbReference type="Proteomes" id="UP001147746"/>
    </source>
</evidence>
<feature type="region of interest" description="Disordered" evidence="4">
    <location>
        <begin position="198"/>
        <end position="242"/>
    </location>
</feature>
<dbReference type="GO" id="GO:0000981">
    <property type="term" value="F:DNA-binding transcription factor activity, RNA polymerase II-specific"/>
    <property type="evidence" value="ECO:0007669"/>
    <property type="project" value="TreeGrafter"/>
</dbReference>
<dbReference type="PANTHER" id="PTHR45789">
    <property type="entry name" value="FI18025P1"/>
    <property type="match status" value="1"/>
</dbReference>
<dbReference type="PANTHER" id="PTHR45789:SF2">
    <property type="entry name" value="FI18025P1"/>
    <property type="match status" value="1"/>
</dbReference>
<dbReference type="GO" id="GO:0000978">
    <property type="term" value="F:RNA polymerase II cis-regulatory region sequence-specific DNA binding"/>
    <property type="evidence" value="ECO:0007669"/>
    <property type="project" value="TreeGrafter"/>
</dbReference>
<dbReference type="Pfam" id="PF00505">
    <property type="entry name" value="HMG_box"/>
    <property type="match status" value="1"/>
</dbReference>
<reference evidence="6" key="2">
    <citation type="journal article" date="2023" name="IMA Fungus">
        <title>Comparative genomic study of the Penicillium genus elucidates a diverse pangenome and 15 lateral gene transfer events.</title>
        <authorList>
            <person name="Petersen C."/>
            <person name="Sorensen T."/>
            <person name="Nielsen M.R."/>
            <person name="Sondergaard T.E."/>
            <person name="Sorensen J.L."/>
            <person name="Fitzpatrick D.A."/>
            <person name="Frisvad J.C."/>
            <person name="Nielsen K.L."/>
        </authorList>
    </citation>
    <scope>NUCLEOTIDE SEQUENCE</scope>
    <source>
        <strain evidence="6">IBT 21472</strain>
    </source>
</reference>